<dbReference type="EMBL" id="CP070968">
    <property type="protein sequence ID" value="QSF53805.1"/>
    <property type="molecule type" value="Genomic_DNA"/>
</dbReference>
<feature type="signal peptide" evidence="1">
    <location>
        <begin position="1"/>
        <end position="20"/>
    </location>
</feature>
<dbReference type="InterPro" id="IPR006680">
    <property type="entry name" value="Amidohydro-rel"/>
</dbReference>
<proteinExistence type="predicted"/>
<evidence type="ECO:0000313" key="4">
    <source>
        <dbReference type="Proteomes" id="UP000662957"/>
    </source>
</evidence>
<evidence type="ECO:0000313" key="3">
    <source>
        <dbReference type="EMBL" id="QSF53805.1"/>
    </source>
</evidence>
<sequence>MKRFGIALAALMASAVSAHAQQTPVATGVSTQPNTTFVEAGRLLADPSNGVVQRDKTLVIRGNQVVEVRDGFVGDPSQGKVVDLRQAFVLPGLIDSHVHLTGQQNPNARLEEVTLSDADQAMVGARYARRTLMAGFTTVADLGASNQAIFALRNAVRNGDVPGPRIIAAGSSVSIHGGHGDINGYREDVMHLLSSESICSGPEDCMRAVRTQVRAGADIIKITATGGVLSNTAAGLNQQFSDDELSAIVGSAHRMGRQVTAHAHGVDGINAFLRAGGDSIEHGTYLDDQSIRLFKSNGAWLIPTLLAGDFVARIASGPDNFFTPAQTAKALEAGPKMLDMARRAHEGGVKIAFGTDSGVSAHGDNAQEFALLVRAGLSPLEAIQAATVGAAEHLRIANEAGKIAVGMPADIVAVSGDPLTDVTELERMKFVMKSGVVYRAD</sequence>
<dbReference type="Proteomes" id="UP000662957">
    <property type="component" value="Chromosome"/>
</dbReference>
<dbReference type="Gene3D" id="2.30.40.10">
    <property type="entry name" value="Urease, subunit C, domain 1"/>
    <property type="match status" value="1"/>
</dbReference>
<dbReference type="PANTHER" id="PTHR43135">
    <property type="entry name" value="ALPHA-D-RIBOSE 1-METHYLPHOSPHONATE 5-TRIPHOSPHATE DIPHOSPHATASE"/>
    <property type="match status" value="1"/>
</dbReference>
<reference evidence="3 4" key="1">
    <citation type="submission" date="2021-02" db="EMBL/GenBank/DDBJ databases">
        <title>Brevundimonas sp. CS1 genome sequence.</title>
        <authorList>
            <person name="Lee K."/>
            <person name="Choi Y.-J."/>
            <person name="Son H.-R."/>
        </authorList>
    </citation>
    <scope>NUCLEOTIDE SEQUENCE [LARGE SCALE GENOMIC DNA]</scope>
    <source>
        <strain evidence="3 4">CS1</strain>
    </source>
</reference>
<accession>A0ABX7LPY7</accession>
<feature type="chain" id="PRO_5045501929" evidence="1">
    <location>
        <begin position="21"/>
        <end position="441"/>
    </location>
</feature>
<keyword evidence="1" id="KW-0732">Signal</keyword>
<dbReference type="RefSeq" id="WP_205681421.1">
    <property type="nucleotide sequence ID" value="NZ_CP070968.1"/>
</dbReference>
<organism evidence="3 4">
    <name type="scientific">Brevundimonas fontaquae</name>
    <dbReference type="NCBI Taxonomy" id="2813778"/>
    <lineage>
        <taxon>Bacteria</taxon>
        <taxon>Pseudomonadati</taxon>
        <taxon>Pseudomonadota</taxon>
        <taxon>Alphaproteobacteria</taxon>
        <taxon>Caulobacterales</taxon>
        <taxon>Caulobacteraceae</taxon>
        <taxon>Brevundimonas</taxon>
    </lineage>
</organism>
<dbReference type="InterPro" id="IPR057744">
    <property type="entry name" value="OTAase-like"/>
</dbReference>
<evidence type="ECO:0000256" key="1">
    <source>
        <dbReference type="SAM" id="SignalP"/>
    </source>
</evidence>
<keyword evidence="4" id="KW-1185">Reference proteome</keyword>
<dbReference type="InterPro" id="IPR051781">
    <property type="entry name" value="Metallo-dep_Hydrolase"/>
</dbReference>
<protein>
    <submittedName>
        <fullName evidence="3">Amidohydrolase family protein</fullName>
    </submittedName>
</protein>
<dbReference type="SUPFAM" id="SSF51338">
    <property type="entry name" value="Composite domain of metallo-dependent hydrolases"/>
    <property type="match status" value="1"/>
</dbReference>
<dbReference type="InterPro" id="IPR011059">
    <property type="entry name" value="Metal-dep_hydrolase_composite"/>
</dbReference>
<dbReference type="Gene3D" id="3.20.20.140">
    <property type="entry name" value="Metal-dependent hydrolases"/>
    <property type="match status" value="1"/>
</dbReference>
<evidence type="ECO:0000259" key="2">
    <source>
        <dbReference type="Pfam" id="PF01979"/>
    </source>
</evidence>
<feature type="domain" description="Amidohydrolase-related" evidence="2">
    <location>
        <begin position="88"/>
        <end position="436"/>
    </location>
</feature>
<gene>
    <name evidence="3" type="ORF">JX001_13685</name>
</gene>
<dbReference type="SUPFAM" id="SSF51556">
    <property type="entry name" value="Metallo-dependent hydrolases"/>
    <property type="match status" value="1"/>
</dbReference>
<dbReference type="CDD" id="cd01299">
    <property type="entry name" value="Met_dep_hydrolase_A"/>
    <property type="match status" value="1"/>
</dbReference>
<dbReference type="InterPro" id="IPR032466">
    <property type="entry name" value="Metal_Hydrolase"/>
</dbReference>
<name>A0ABX7LPY7_9CAUL</name>
<dbReference type="PANTHER" id="PTHR43135:SF3">
    <property type="entry name" value="ALPHA-D-RIBOSE 1-METHYLPHOSPHONATE 5-TRIPHOSPHATE DIPHOSPHATASE"/>
    <property type="match status" value="1"/>
</dbReference>
<dbReference type="Pfam" id="PF01979">
    <property type="entry name" value="Amidohydro_1"/>
    <property type="match status" value="1"/>
</dbReference>